<dbReference type="SUPFAM" id="SSF52980">
    <property type="entry name" value="Restriction endonuclease-like"/>
    <property type="match status" value="1"/>
</dbReference>
<dbReference type="InterPro" id="IPR003509">
    <property type="entry name" value="UPF0102_YraN-like"/>
</dbReference>
<dbReference type="Proteomes" id="UP000241436">
    <property type="component" value="Unassembled WGS sequence"/>
</dbReference>
<sequence length="130" mass="13965">MKAGRLGLGAEGERVAKAYLQTKGFRILHENYSTPLGEIDLIAKESGVVVFVEVKARTSGAFGPPQASVTLAKQRQIIRVARLYLQREGLADEAACRFDVVAVMFAGGQAGQPNVLLIRDAFSSEGIALF</sequence>
<name>A0A2T4TYG8_9BACT</name>
<comment type="similarity">
    <text evidence="1 2">Belongs to the UPF0102 family.</text>
</comment>
<evidence type="ECO:0000256" key="1">
    <source>
        <dbReference type="ARBA" id="ARBA00006738"/>
    </source>
</evidence>
<dbReference type="HAMAP" id="MF_00048">
    <property type="entry name" value="UPF0102"/>
    <property type="match status" value="1"/>
</dbReference>
<evidence type="ECO:0000256" key="2">
    <source>
        <dbReference type="HAMAP-Rule" id="MF_00048"/>
    </source>
</evidence>
<proteinExistence type="inferred from homology"/>
<comment type="caution">
    <text evidence="3">The sequence shown here is derived from an EMBL/GenBank/DDBJ whole genome shotgun (WGS) entry which is preliminary data.</text>
</comment>
<dbReference type="GO" id="GO:0003676">
    <property type="term" value="F:nucleic acid binding"/>
    <property type="evidence" value="ECO:0007669"/>
    <property type="project" value="InterPro"/>
</dbReference>
<dbReference type="NCBIfam" id="NF009154">
    <property type="entry name" value="PRK12497.3-3"/>
    <property type="match status" value="1"/>
</dbReference>
<evidence type="ECO:0000313" key="4">
    <source>
        <dbReference type="Proteomes" id="UP000241436"/>
    </source>
</evidence>
<evidence type="ECO:0000313" key="3">
    <source>
        <dbReference type="EMBL" id="PTL36172.1"/>
    </source>
</evidence>
<dbReference type="PANTHER" id="PTHR34039:SF1">
    <property type="entry name" value="UPF0102 PROTEIN YRAN"/>
    <property type="match status" value="1"/>
</dbReference>
<dbReference type="Gene3D" id="3.40.1350.10">
    <property type="match status" value="1"/>
</dbReference>
<dbReference type="NCBIfam" id="NF009150">
    <property type="entry name" value="PRK12497.1-3"/>
    <property type="match status" value="1"/>
</dbReference>
<dbReference type="NCBIfam" id="TIGR00252">
    <property type="entry name" value="YraN family protein"/>
    <property type="match status" value="1"/>
</dbReference>
<dbReference type="AlphaFoldDB" id="A0A2T4TYG8"/>
<keyword evidence="4" id="KW-1185">Reference proteome</keyword>
<dbReference type="OrthoDB" id="9802516at2"/>
<dbReference type="InterPro" id="IPR011335">
    <property type="entry name" value="Restrct_endonuc-II-like"/>
</dbReference>
<protein>
    <recommendedName>
        <fullName evidence="2">UPF0102 protein CLG94_05795</fullName>
    </recommendedName>
</protein>
<dbReference type="InterPro" id="IPR011856">
    <property type="entry name" value="tRNA_endonuc-like_dom_sf"/>
</dbReference>
<dbReference type="CDD" id="cd20736">
    <property type="entry name" value="PoNe_Nuclease"/>
    <property type="match status" value="1"/>
</dbReference>
<gene>
    <name evidence="3" type="ORF">CLG94_05795</name>
</gene>
<dbReference type="PANTHER" id="PTHR34039">
    <property type="entry name" value="UPF0102 PROTEIN YRAN"/>
    <property type="match status" value="1"/>
</dbReference>
<accession>A0A2T4TYG8</accession>
<reference evidence="3 4" key="1">
    <citation type="submission" date="2017-09" db="EMBL/GenBank/DDBJ databases">
        <title>Bloom of a denitrifying methanotroph, Candidatus Methylomirabilis limnetica, in a deep stratified lake.</title>
        <authorList>
            <person name="Graf J.S."/>
            <person name="Marchant H.K."/>
            <person name="Tienken D."/>
            <person name="Hach P.F."/>
            <person name="Brand A."/>
            <person name="Schubert C.J."/>
            <person name="Kuypers M.M."/>
            <person name="Milucka J."/>
        </authorList>
    </citation>
    <scope>NUCLEOTIDE SEQUENCE [LARGE SCALE GENOMIC DNA]</scope>
    <source>
        <strain evidence="3 4">Zug</strain>
    </source>
</reference>
<organism evidence="3 4">
    <name type="scientific">Candidatus Methylomirabilis limnetica</name>
    <dbReference type="NCBI Taxonomy" id="2033718"/>
    <lineage>
        <taxon>Bacteria</taxon>
        <taxon>Candidatus Methylomirabilota</taxon>
        <taxon>Candidatus Methylomirabilia</taxon>
        <taxon>Candidatus Methylomirabilales</taxon>
        <taxon>Candidatus Methylomirabilaceae</taxon>
        <taxon>Candidatus Methylomirabilis</taxon>
    </lineage>
</organism>
<dbReference type="EMBL" id="NVQC01000017">
    <property type="protein sequence ID" value="PTL36172.1"/>
    <property type="molecule type" value="Genomic_DNA"/>
</dbReference>
<dbReference type="RefSeq" id="WP_107561919.1">
    <property type="nucleotide sequence ID" value="NZ_NVQC01000017.1"/>
</dbReference>
<dbReference type="Pfam" id="PF02021">
    <property type="entry name" value="UPF0102"/>
    <property type="match status" value="1"/>
</dbReference>
<reference evidence="4" key="2">
    <citation type="journal article" date="2018" name="Environ. Microbiol.">
        <title>Bloom of a denitrifying methanotroph, 'Candidatus Methylomirabilis limnetica', in a deep stratified lake.</title>
        <authorList>
            <person name="Graf J.S."/>
            <person name="Mayr M.J."/>
            <person name="Marchant H.K."/>
            <person name="Tienken D."/>
            <person name="Hach P.F."/>
            <person name="Brand A."/>
            <person name="Schubert C.J."/>
            <person name="Kuypers M.M."/>
            <person name="Milucka J."/>
        </authorList>
    </citation>
    <scope>NUCLEOTIDE SEQUENCE [LARGE SCALE GENOMIC DNA]</scope>
    <source>
        <strain evidence="4">Zug</strain>
    </source>
</reference>